<dbReference type="EMBL" id="JYDU01000147">
    <property type="protein sequence ID" value="KRX91081.1"/>
    <property type="molecule type" value="Genomic_DNA"/>
</dbReference>
<dbReference type="Proteomes" id="UP000054995">
    <property type="component" value="Unassembled WGS sequence"/>
</dbReference>
<evidence type="ECO:0000313" key="2">
    <source>
        <dbReference type="EMBL" id="KRY83219.1"/>
    </source>
</evidence>
<reference evidence="3 4" key="1">
    <citation type="submission" date="2015-01" db="EMBL/GenBank/DDBJ databases">
        <title>Evolution of Trichinella species and genotypes.</title>
        <authorList>
            <person name="Korhonen P.K."/>
            <person name="Edoardo P."/>
            <person name="Giuseppe L.R."/>
            <person name="Gasser R.B."/>
        </authorList>
    </citation>
    <scope>NUCLEOTIDE SEQUENCE [LARGE SCALE GENOMIC DNA]</scope>
    <source>
        <strain evidence="1">ISS141</strain>
        <strain evidence="2">ISS470</strain>
    </source>
</reference>
<keyword evidence="4" id="KW-1185">Reference proteome</keyword>
<accession>A0A0V1FD40</accession>
<organism evidence="2 4">
    <name type="scientific">Trichinella pseudospiralis</name>
    <name type="common">Parasitic roundworm</name>
    <dbReference type="NCBI Taxonomy" id="6337"/>
    <lineage>
        <taxon>Eukaryota</taxon>
        <taxon>Metazoa</taxon>
        <taxon>Ecdysozoa</taxon>
        <taxon>Nematoda</taxon>
        <taxon>Enoplea</taxon>
        <taxon>Dorylaimia</taxon>
        <taxon>Trichinellida</taxon>
        <taxon>Trichinellidae</taxon>
        <taxon>Trichinella</taxon>
    </lineage>
</organism>
<dbReference type="EMBL" id="JYDT01000147">
    <property type="protein sequence ID" value="KRY83219.1"/>
    <property type="molecule type" value="Genomic_DNA"/>
</dbReference>
<gene>
    <name evidence="2" type="ORF">T4D_6549</name>
    <name evidence="1" type="ORF">T4E_8084</name>
</gene>
<dbReference type="AlphaFoldDB" id="A0A0V1FD40"/>
<evidence type="ECO:0000313" key="1">
    <source>
        <dbReference type="EMBL" id="KRX91081.1"/>
    </source>
</evidence>
<name>A0A0V1FD40_TRIPS</name>
<proteinExistence type="predicted"/>
<sequence>MNIGHRVFDLPNFHKEEKKFLKKQPVFLLQPAFIVSSSMANFNLDIENDKFDFVIKICCPFWVMGIIANGAQQGHGVDNLDGTYFCH</sequence>
<evidence type="ECO:0000313" key="4">
    <source>
        <dbReference type="Proteomes" id="UP000054995"/>
    </source>
</evidence>
<evidence type="ECO:0000313" key="3">
    <source>
        <dbReference type="Proteomes" id="UP000054815"/>
    </source>
</evidence>
<dbReference type="Proteomes" id="UP000054815">
    <property type="component" value="Unassembled WGS sequence"/>
</dbReference>
<comment type="caution">
    <text evidence="2">The sequence shown here is derived from an EMBL/GenBank/DDBJ whole genome shotgun (WGS) entry which is preliminary data.</text>
</comment>
<protein>
    <submittedName>
        <fullName evidence="2">Uncharacterized protein</fullName>
    </submittedName>
</protein>